<evidence type="ECO:0000313" key="1">
    <source>
        <dbReference type="EMBL" id="AIS53283.1"/>
    </source>
</evidence>
<dbReference type="OrthoDB" id="5298774at2"/>
<dbReference type="InterPro" id="IPR047641">
    <property type="entry name" value="ABC_transpr_MalK/UgpC-like"/>
</dbReference>
<accession>A0A097ATZ3</accession>
<reference evidence="2" key="1">
    <citation type="journal article" date="2015" name="Genome Announc.">
        <title>Whole-Genome Sequences of 80 Environmental and Clinical Isolates of Burkholderia pseudomallei.</title>
        <authorList>
            <person name="Johnson S.L."/>
            <person name="Baker A.L."/>
            <person name="Chain P.S."/>
            <person name="Currie B.J."/>
            <person name="Daligault H.E."/>
            <person name="Davenport K.W."/>
            <person name="Davis C.B."/>
            <person name="Inglis T.J."/>
            <person name="Kaestli M."/>
            <person name="Koren S."/>
            <person name="Mayo M."/>
            <person name="Merritt A.J."/>
            <person name="Price E.P."/>
            <person name="Sarovich D.S."/>
            <person name="Warner J."/>
            <person name="Rosovitz M.J."/>
        </authorList>
    </citation>
    <scope>NUCLEOTIDE SEQUENCE [LARGE SCALE GENOMIC DNA]</scope>
    <source>
        <strain evidence="2">DSM 2030</strain>
    </source>
</reference>
<dbReference type="Proteomes" id="UP000029669">
    <property type="component" value="Chromosome"/>
</dbReference>
<dbReference type="RefSeq" id="WP_148307266.1">
    <property type="nucleotide sequence ID" value="NZ_CP009170.1"/>
</dbReference>
<dbReference type="GO" id="GO:0055052">
    <property type="term" value="C:ATP-binding cassette (ABC) transporter complex, substrate-binding subunit-containing"/>
    <property type="evidence" value="ECO:0007669"/>
    <property type="project" value="TreeGrafter"/>
</dbReference>
<dbReference type="AlphaFoldDB" id="A0A097ATZ3"/>
<dbReference type="InterPro" id="IPR027417">
    <property type="entry name" value="P-loop_NTPase"/>
</dbReference>
<dbReference type="Gene3D" id="2.40.50.100">
    <property type="match status" value="1"/>
</dbReference>
<name>A0A097ATZ3_THEKI</name>
<dbReference type="GO" id="GO:0016887">
    <property type="term" value="F:ATP hydrolysis activity"/>
    <property type="evidence" value="ECO:0007669"/>
    <property type="project" value="InterPro"/>
</dbReference>
<gene>
    <name evidence="1" type="ORF">TKV_c21510</name>
</gene>
<sequence>MTKKEAMAIADQVVVMNRWKIEHMGTPEEVYKKPANLFVADFLEISNALNCYVDGKSLIVDGKVFSLNFPFGEGDVKLVFHSNDPYLTLQPENKENLLRSFNSSNYYRIGIRTCKIVA</sequence>
<dbReference type="eggNOG" id="COG3842">
    <property type="taxonomic scope" value="Bacteria"/>
</dbReference>
<dbReference type="PANTHER" id="PTHR43875:SF1">
    <property type="entry name" value="OSMOPROTECTIVE COMPOUNDS UPTAKE ATP-BINDING PROTEIN GGTA"/>
    <property type="match status" value="1"/>
</dbReference>
<dbReference type="HOGENOM" id="CLU_2072049_0_0_9"/>
<dbReference type="KEGG" id="tki:TKV_c21510"/>
<dbReference type="SUPFAM" id="SSF52540">
    <property type="entry name" value="P-loop containing nucleoside triphosphate hydrolases"/>
    <property type="match status" value="1"/>
</dbReference>
<keyword evidence="2" id="KW-1185">Reference proteome</keyword>
<dbReference type="PANTHER" id="PTHR43875">
    <property type="entry name" value="MALTODEXTRIN IMPORT ATP-BINDING PROTEIN MSMX"/>
    <property type="match status" value="1"/>
</dbReference>
<proteinExistence type="predicted"/>
<protein>
    <submittedName>
        <fullName evidence="1">Uncharacterized protein</fullName>
    </submittedName>
</protein>
<dbReference type="EMBL" id="CP009170">
    <property type="protein sequence ID" value="AIS53283.1"/>
    <property type="molecule type" value="Genomic_DNA"/>
</dbReference>
<organism evidence="1 2">
    <name type="scientific">Thermoanaerobacter kivui</name>
    <name type="common">Acetogenium kivui</name>
    <dbReference type="NCBI Taxonomy" id="2325"/>
    <lineage>
        <taxon>Bacteria</taxon>
        <taxon>Bacillati</taxon>
        <taxon>Bacillota</taxon>
        <taxon>Clostridia</taxon>
        <taxon>Thermoanaerobacterales</taxon>
        <taxon>Thermoanaerobacteraceae</taxon>
        <taxon>Thermoanaerobacter</taxon>
    </lineage>
</organism>
<dbReference type="STRING" id="2325.TKV_c21510"/>
<evidence type="ECO:0000313" key="2">
    <source>
        <dbReference type="Proteomes" id="UP000029669"/>
    </source>
</evidence>